<dbReference type="PANTHER" id="PTHR30290:SF9">
    <property type="entry name" value="OLIGOPEPTIDE-BINDING PROTEIN APPA"/>
    <property type="match status" value="1"/>
</dbReference>
<comment type="similarity">
    <text evidence="1">Belongs to the bacterial solute-binding protein 5 family.</text>
</comment>
<accession>H5SMZ8</accession>
<dbReference type="PANTHER" id="PTHR30290">
    <property type="entry name" value="PERIPLASMIC BINDING COMPONENT OF ABC TRANSPORTER"/>
    <property type="match status" value="1"/>
</dbReference>
<evidence type="ECO:0000313" key="5">
    <source>
        <dbReference type="EMBL" id="BAL57534.1"/>
    </source>
</evidence>
<reference evidence="5" key="2">
    <citation type="journal article" date="2012" name="PLoS ONE">
        <title>A Deeply Branching Thermophilic Bacterium with an Ancient Acetyl-CoA Pathway Dominates a Subsurface Ecosystem.</title>
        <authorList>
            <person name="Takami H."/>
            <person name="Noguchi H."/>
            <person name="Takaki Y."/>
            <person name="Uchiyama I."/>
            <person name="Toyoda A."/>
            <person name="Nishi S."/>
            <person name="Chee G.-J."/>
            <person name="Arai W."/>
            <person name="Nunoura T."/>
            <person name="Itoh T."/>
            <person name="Hattori M."/>
            <person name="Takai K."/>
        </authorList>
    </citation>
    <scope>NUCLEOTIDE SEQUENCE</scope>
</reference>
<dbReference type="SUPFAM" id="SSF53850">
    <property type="entry name" value="Periplasmic binding protein-like II"/>
    <property type="match status" value="1"/>
</dbReference>
<dbReference type="AlphaFoldDB" id="H5SMZ8"/>
<gene>
    <name evidence="5" type="ORF">HGMM_F51D07C15</name>
</gene>
<evidence type="ECO:0000256" key="1">
    <source>
        <dbReference type="ARBA" id="ARBA00005695"/>
    </source>
</evidence>
<dbReference type="InterPro" id="IPR000914">
    <property type="entry name" value="SBP_5_dom"/>
</dbReference>
<dbReference type="GO" id="GO:0042597">
    <property type="term" value="C:periplasmic space"/>
    <property type="evidence" value="ECO:0007669"/>
    <property type="project" value="UniProtKB-ARBA"/>
</dbReference>
<dbReference type="InterPro" id="IPR039424">
    <property type="entry name" value="SBP_5"/>
</dbReference>
<dbReference type="GO" id="GO:0015833">
    <property type="term" value="P:peptide transport"/>
    <property type="evidence" value="ECO:0007669"/>
    <property type="project" value="TreeGrafter"/>
</dbReference>
<dbReference type="EMBL" id="AP011778">
    <property type="protein sequence ID" value="BAL57534.1"/>
    <property type="molecule type" value="Genomic_DNA"/>
</dbReference>
<evidence type="ECO:0000256" key="2">
    <source>
        <dbReference type="ARBA" id="ARBA00022448"/>
    </source>
</evidence>
<dbReference type="Gene3D" id="3.40.190.10">
    <property type="entry name" value="Periplasmic binding protein-like II"/>
    <property type="match status" value="1"/>
</dbReference>
<sequence>MRRLILTLVLVGWWGYVGAQGPTTPKIICAYPASGAALPSGCHAAQMVQLGMTSSKITYALAGRLRTLNPIVALDRASLEVSRAIHAGLLEGTVESPEPAVAERFALSADRTSVTFALRQGVRFSDGVALSAEDVRFTFERLIYPAEITTPWRDGLRCADGALPTVTALSPSEIRFSCKTPMGRWQLWQIGSVPILPKHKLQRYERDPKGFNSAWALTTPPSQIAGLGPFRLEALEGEKLSFARNPHYWKRDIRGTALPYVKELTVLTSLPESATQLFRNRQIHFFYPRPADLPILQSDKASGRLAINDDITNGQANFGGQFLVVNGDAANSALRAVFRTAEFRRALSFAVPRAQLVRDALLGLGIETYGPISPASPYFVGRPGQDPKIVERFRALQTPSDLQKAAQLLEGLGLKDTNNDGVREIPQNFLGQGNPSGRLEFELLIESRNLLTEGLTRLLPPALAHIGINPRLTLVQGELLDRLVKGQYEAAIVRWDGAGRFTEWGGDSQPDDLLSQRAIWLCQGLLHLFSRGCTAQPTELERTLDELLQRADLAPTLPEAKTLQDEAQLLIVEALPIIPLVQVHGLLVYRSDVLRNHERRPTFKLDVLFCERGMC</sequence>
<proteinExistence type="inferred from homology"/>
<dbReference type="GO" id="GO:1904680">
    <property type="term" value="F:peptide transmembrane transporter activity"/>
    <property type="evidence" value="ECO:0007669"/>
    <property type="project" value="TreeGrafter"/>
</dbReference>
<dbReference type="Pfam" id="PF00496">
    <property type="entry name" value="SBP_bac_5"/>
    <property type="match status" value="1"/>
</dbReference>
<name>H5SMZ8_9BACT</name>
<feature type="domain" description="Solute-binding protein family 5" evidence="4">
    <location>
        <begin position="97"/>
        <end position="497"/>
    </location>
</feature>
<evidence type="ECO:0000259" key="4">
    <source>
        <dbReference type="Pfam" id="PF00496"/>
    </source>
</evidence>
<keyword evidence="2" id="KW-0813">Transport</keyword>
<evidence type="ECO:0000256" key="3">
    <source>
        <dbReference type="ARBA" id="ARBA00022729"/>
    </source>
</evidence>
<organism evidence="5">
    <name type="scientific">uncultured Acetothermia bacterium</name>
    <dbReference type="NCBI Taxonomy" id="236499"/>
    <lineage>
        <taxon>Bacteria</taxon>
        <taxon>Candidatus Bipolaricaulota</taxon>
        <taxon>environmental samples</taxon>
    </lineage>
</organism>
<protein>
    <submittedName>
        <fullName evidence="5">Extracellular solute-binding protein</fullName>
    </submittedName>
</protein>
<reference evidence="5" key="1">
    <citation type="journal article" date="2005" name="Environ. Microbiol.">
        <title>Genetic and functional properties of uncultivated thermophilic crenarchaeotes from a subsurface gold mine as revealed by analysis of genome fragments.</title>
        <authorList>
            <person name="Nunoura T."/>
            <person name="Hirayama H."/>
            <person name="Takami H."/>
            <person name="Oida H."/>
            <person name="Nishi S."/>
            <person name="Shimamura S."/>
            <person name="Suzuki Y."/>
            <person name="Inagaki F."/>
            <person name="Takai K."/>
            <person name="Nealson K.H."/>
            <person name="Horikoshi K."/>
        </authorList>
    </citation>
    <scope>NUCLEOTIDE SEQUENCE</scope>
</reference>
<dbReference type="PIRSF" id="PIRSF002741">
    <property type="entry name" value="MppA"/>
    <property type="match status" value="1"/>
</dbReference>
<dbReference type="GO" id="GO:0043190">
    <property type="term" value="C:ATP-binding cassette (ABC) transporter complex"/>
    <property type="evidence" value="ECO:0007669"/>
    <property type="project" value="InterPro"/>
</dbReference>
<keyword evidence="3" id="KW-0732">Signal</keyword>
<dbReference type="Gene3D" id="3.10.105.10">
    <property type="entry name" value="Dipeptide-binding Protein, Domain 3"/>
    <property type="match status" value="1"/>
</dbReference>
<dbReference type="InterPro" id="IPR030678">
    <property type="entry name" value="Peptide/Ni-bd"/>
</dbReference>